<keyword evidence="15" id="KW-0812">Transmembrane</keyword>
<evidence type="ECO:0000256" key="6">
    <source>
        <dbReference type="ARBA" id="ARBA00022516"/>
    </source>
</evidence>
<dbReference type="PANTHER" id="PTHR12586">
    <property type="entry name" value="CDP-DIACYLGLYCEROL--SERINE O-PHOSPHATIDYLTRANSFERASE"/>
    <property type="match status" value="1"/>
</dbReference>
<evidence type="ECO:0000256" key="7">
    <source>
        <dbReference type="ARBA" id="ARBA00022679"/>
    </source>
</evidence>
<evidence type="ECO:0000256" key="13">
    <source>
        <dbReference type="ARBA" id="ARBA00048586"/>
    </source>
</evidence>
<feature type="compositionally biased region" description="Basic and acidic residues" evidence="14">
    <location>
        <begin position="732"/>
        <end position="742"/>
    </location>
</feature>
<dbReference type="InterPro" id="IPR001736">
    <property type="entry name" value="PLipase_D/transphosphatidylase"/>
</dbReference>
<dbReference type="PANTHER" id="PTHR12586:SF1">
    <property type="entry name" value="CDP-DIACYLGLYCEROL--GLYCEROL-3-PHOSPHATE 3-PHOSPHATIDYLTRANSFERASE, MITOCHONDRIAL"/>
    <property type="match status" value="1"/>
</dbReference>
<evidence type="ECO:0000256" key="3">
    <source>
        <dbReference type="ARBA" id="ARBA00010682"/>
    </source>
</evidence>
<comment type="catalytic activity">
    <reaction evidence="13">
        <text>a CDP-1,2-diacyl-sn-glycerol + sn-glycerol 3-phosphate = a 1,2-diacyl-sn-glycero-3-phospho-(1'-sn-glycero-3'-phosphate) + CMP + H(+)</text>
        <dbReference type="Rhea" id="RHEA:12593"/>
        <dbReference type="ChEBI" id="CHEBI:15378"/>
        <dbReference type="ChEBI" id="CHEBI:57597"/>
        <dbReference type="ChEBI" id="CHEBI:58332"/>
        <dbReference type="ChEBI" id="CHEBI:60110"/>
        <dbReference type="ChEBI" id="CHEBI:60377"/>
        <dbReference type="EC" id="2.7.8.5"/>
    </reaction>
</comment>
<evidence type="ECO:0000256" key="8">
    <source>
        <dbReference type="ARBA" id="ARBA00022737"/>
    </source>
</evidence>
<dbReference type="GO" id="GO:0008444">
    <property type="term" value="F:CDP-diacylglycerol-glycerol-3-phosphate 3-phosphatidyltransferase activity"/>
    <property type="evidence" value="ECO:0007669"/>
    <property type="project" value="UniProtKB-EC"/>
</dbReference>
<dbReference type="InterPro" id="IPR016270">
    <property type="entry name" value="PGS1"/>
</dbReference>
<comment type="similarity">
    <text evidence="3">Belongs to the CDP-alcohol phosphatidyltransferase class-II family.</text>
</comment>
<dbReference type="FunFam" id="3.30.870.10:FF:000026">
    <property type="entry name" value="CDP-diacylglycerol--glycerol-3-phosphate 3-phosphatidyltransferase"/>
    <property type="match status" value="1"/>
</dbReference>
<sequence>MENSCLRTQRRNAFSRLLKLPLHIAVFAASQQPFCSRSFGLAGYSELKSRCRPVPLMSRLPRRAARQARNLPAVAQGQAGPAKPLSRVAGARPPYSRCVSSLDCLLSPSWVFLALVGFGSSCLFPLFAPLLAWSPRTSCLNPTGQSKPIGREGFAFNLLLVTRKPEEKCSKLMPRSAVPTSARRPTVNPGFPGSRPAVFHPLTKLFLAMSLRDSPELRESCEEVFEKCDPLYVSFPRPPWLLLAPLLSPAVPHVTSPPCCLCPEGVHRFQWIRNLVPEFGVSSSHVRVLSSPAEFFELMKGQIKVAKRRVVMASLYLGTGPLEQELVDCLESTLEKSLQAKFPSDLRVSILLDFTRGSRGRTNSRTMLLPLLQKFPEQVRVSLFHTPNLRGLLRLLIPERFNETIGLQHIKVYLFDNSVILSGANLSDSYFTNRQDRYVFLQDCPEIADFFTELVDAVGDVSLQLRGDDTVQVVEGMVHPYKGDRAAYCKAANKRVMDVINSARTRQQMLHAQTFHSNSLLTQEDAAAAGDRRPAPDTWIYPLIQMKPFEIQIDEIVTETLLTEAERGAKVYLTTGYFNLTQAYMDLVLGTRAEYQILLASPEVNGFFGARGVAGAIPAAYVHIERQFYSEVCSLGQQERVQLQEYWRRGWTFHAKAAPSCRTPALLRVEPCNLAAGLVGKARNPRILAVRERCQRRTPLGVRQPEALGPDCVLNLLVATCKAVQESSARSRPVDAGRRESLPDPPVPGMLEVLGPKVGPWNEDLGLDNRFMARLGSAVFPDSLWLYLAGSSLPCLTLIGSPNFGYRSVHRDLEAQIAIVTESRALQQQLHQGPPPPYILEDIFFPCTGGERCSHRHVTTALVPSLFRDCGPTEQEQLYLRSGVVSSATFEQPSRQVKLWVKMVTPLIKNFF</sequence>
<comment type="pathway">
    <text evidence="2">Phospholipid metabolism; phosphatidylglycerol biosynthesis; phosphatidylglycerol from CDP-diacylglycerol: step 1/2.</text>
</comment>
<keyword evidence="15" id="KW-0472">Membrane</keyword>
<proteinExistence type="inferred from homology"/>
<accession>A0AB34HLD9</accession>
<feature type="transmembrane region" description="Helical" evidence="15">
    <location>
        <begin position="110"/>
        <end position="133"/>
    </location>
</feature>
<dbReference type="Gene3D" id="3.30.870.10">
    <property type="entry name" value="Endonuclease Chain A"/>
    <property type="match status" value="3"/>
</dbReference>
<evidence type="ECO:0000256" key="1">
    <source>
        <dbReference type="ARBA" id="ARBA00003537"/>
    </source>
</evidence>
<dbReference type="AlphaFoldDB" id="A0AB34HLD9"/>
<keyword evidence="6" id="KW-0444">Lipid biosynthesis</keyword>
<dbReference type="GO" id="GO:0005739">
    <property type="term" value="C:mitochondrion"/>
    <property type="evidence" value="ECO:0007669"/>
    <property type="project" value="TreeGrafter"/>
</dbReference>
<evidence type="ECO:0000256" key="15">
    <source>
        <dbReference type="SAM" id="Phobius"/>
    </source>
</evidence>
<dbReference type="Proteomes" id="UP001159641">
    <property type="component" value="Unassembled WGS sequence"/>
</dbReference>
<evidence type="ECO:0000256" key="9">
    <source>
        <dbReference type="ARBA" id="ARBA00023098"/>
    </source>
</evidence>
<feature type="domain" description="PLD phosphodiesterase" evidence="16">
    <location>
        <begin position="404"/>
        <end position="430"/>
    </location>
</feature>
<comment type="function">
    <text evidence="1">Functions in the biosynthesis of the anionic phospholipids phosphatidylglycerol and cardiolipin.</text>
</comment>
<dbReference type="EMBL" id="JAIQCJ010001017">
    <property type="protein sequence ID" value="KAJ8793053.1"/>
    <property type="molecule type" value="Genomic_DNA"/>
</dbReference>
<dbReference type="PROSITE" id="PS50035">
    <property type="entry name" value="PLD"/>
    <property type="match status" value="1"/>
</dbReference>
<protein>
    <recommendedName>
        <fullName evidence="5">CDP-diacylglycerol--glycerol-3-phosphate 3-phosphatidyltransferase, mitochondrial</fullName>
        <ecNumber evidence="4">2.7.8.5</ecNumber>
    </recommendedName>
    <alternativeName>
        <fullName evidence="12">Phosphatidylglycerophosphate synthase 1</fullName>
    </alternativeName>
</protein>
<comment type="caution">
    <text evidence="17">The sequence shown here is derived from an EMBL/GenBank/DDBJ whole genome shotgun (WGS) entry which is preliminary data.</text>
</comment>
<keyword evidence="11" id="KW-1208">Phospholipid metabolism</keyword>
<feature type="region of interest" description="Disordered" evidence="14">
    <location>
        <begin position="729"/>
        <end position="749"/>
    </location>
</feature>
<evidence type="ECO:0000259" key="16">
    <source>
        <dbReference type="PROSITE" id="PS50035"/>
    </source>
</evidence>
<evidence type="ECO:0000256" key="11">
    <source>
        <dbReference type="ARBA" id="ARBA00023264"/>
    </source>
</evidence>
<evidence type="ECO:0000256" key="4">
    <source>
        <dbReference type="ARBA" id="ARBA00013170"/>
    </source>
</evidence>
<evidence type="ECO:0000256" key="2">
    <source>
        <dbReference type="ARBA" id="ARBA00005042"/>
    </source>
</evidence>
<evidence type="ECO:0000256" key="10">
    <source>
        <dbReference type="ARBA" id="ARBA00023209"/>
    </source>
</evidence>
<evidence type="ECO:0000256" key="12">
    <source>
        <dbReference type="ARBA" id="ARBA00030176"/>
    </source>
</evidence>
<organism evidence="17 18">
    <name type="scientific">Eschrichtius robustus</name>
    <name type="common">California gray whale</name>
    <name type="synonym">Eschrichtius gibbosus</name>
    <dbReference type="NCBI Taxonomy" id="9764"/>
    <lineage>
        <taxon>Eukaryota</taxon>
        <taxon>Metazoa</taxon>
        <taxon>Chordata</taxon>
        <taxon>Craniata</taxon>
        <taxon>Vertebrata</taxon>
        <taxon>Euteleostomi</taxon>
        <taxon>Mammalia</taxon>
        <taxon>Eutheria</taxon>
        <taxon>Laurasiatheria</taxon>
        <taxon>Artiodactyla</taxon>
        <taxon>Whippomorpha</taxon>
        <taxon>Cetacea</taxon>
        <taxon>Mysticeti</taxon>
        <taxon>Eschrichtiidae</taxon>
        <taxon>Eschrichtius</taxon>
    </lineage>
</organism>
<keyword evidence="15" id="KW-1133">Transmembrane helix</keyword>
<name>A0AB34HLD9_ESCRO</name>
<evidence type="ECO:0000313" key="17">
    <source>
        <dbReference type="EMBL" id="KAJ8793053.1"/>
    </source>
</evidence>
<keyword evidence="9" id="KW-0443">Lipid metabolism</keyword>
<dbReference type="GO" id="GO:0032049">
    <property type="term" value="P:cardiolipin biosynthetic process"/>
    <property type="evidence" value="ECO:0007669"/>
    <property type="project" value="InterPro"/>
</dbReference>
<reference evidence="17 18" key="1">
    <citation type="submission" date="2022-11" db="EMBL/GenBank/DDBJ databases">
        <title>Whole genome sequence of Eschrichtius robustus ER-17-0199.</title>
        <authorList>
            <person name="Bruniche-Olsen A."/>
            <person name="Black A.N."/>
            <person name="Fields C.J."/>
            <person name="Walden K."/>
            <person name="Dewoody J.A."/>
        </authorList>
    </citation>
    <scope>NUCLEOTIDE SEQUENCE [LARGE SCALE GENOMIC DNA]</scope>
    <source>
        <strain evidence="17">ER-17-0199</strain>
        <tissue evidence="17">Blubber</tissue>
    </source>
</reference>
<dbReference type="SUPFAM" id="SSF56024">
    <property type="entry name" value="Phospholipase D/nuclease"/>
    <property type="match status" value="1"/>
</dbReference>
<dbReference type="EC" id="2.7.8.5" evidence="4"/>
<keyword evidence="7" id="KW-0808">Transferase</keyword>
<evidence type="ECO:0000313" key="18">
    <source>
        <dbReference type="Proteomes" id="UP001159641"/>
    </source>
</evidence>
<dbReference type="CDD" id="cd09135">
    <property type="entry name" value="PLDc_PGS1_euk_1"/>
    <property type="match status" value="1"/>
</dbReference>
<dbReference type="CDD" id="cd09137">
    <property type="entry name" value="PLDc_PGS1_euk_2"/>
    <property type="match status" value="1"/>
</dbReference>
<keyword evidence="18" id="KW-1185">Reference proteome</keyword>
<evidence type="ECO:0000256" key="14">
    <source>
        <dbReference type="SAM" id="MobiDB-lite"/>
    </source>
</evidence>
<gene>
    <name evidence="17" type="ORF">J1605_003730</name>
</gene>
<keyword evidence="8" id="KW-0677">Repeat</keyword>
<keyword evidence="10" id="KW-0594">Phospholipid biosynthesis</keyword>
<evidence type="ECO:0000256" key="5">
    <source>
        <dbReference type="ARBA" id="ARBA00017921"/>
    </source>
</evidence>